<dbReference type="GO" id="GO:0005576">
    <property type="term" value="C:extracellular region"/>
    <property type="evidence" value="ECO:0007669"/>
    <property type="project" value="UniProtKB-SubCell"/>
</dbReference>
<dbReference type="Pfam" id="PF07731">
    <property type="entry name" value="Cu-oxidase_2"/>
    <property type="match status" value="1"/>
</dbReference>
<evidence type="ECO:0000259" key="11">
    <source>
        <dbReference type="Pfam" id="PF00394"/>
    </source>
</evidence>
<reference evidence="13" key="1">
    <citation type="submission" date="2020-07" db="EMBL/GenBank/DDBJ databases">
        <authorList>
            <person name="Nieuwenhuis M."/>
            <person name="Van De Peppel L.J.J."/>
        </authorList>
    </citation>
    <scope>NUCLEOTIDE SEQUENCE</scope>
    <source>
        <strain evidence="13">AP01</strain>
        <tissue evidence="13">Mycelium</tissue>
    </source>
</reference>
<evidence type="ECO:0000256" key="4">
    <source>
        <dbReference type="ARBA" id="ARBA00010609"/>
    </source>
</evidence>
<evidence type="ECO:0000256" key="8">
    <source>
        <dbReference type="ARBA" id="ARBA00023002"/>
    </source>
</evidence>
<protein>
    <recommendedName>
        <fullName evidence="5">laccase</fullName>
        <ecNumber evidence="5">1.10.3.2</ecNumber>
    </recommendedName>
</protein>
<dbReference type="PANTHER" id="PTHR11709:SF394">
    <property type="entry name" value="FI03373P-RELATED"/>
    <property type="match status" value="1"/>
</dbReference>
<dbReference type="PROSITE" id="PS00079">
    <property type="entry name" value="MULTICOPPER_OXIDASE1"/>
    <property type="match status" value="1"/>
</dbReference>
<dbReference type="FunFam" id="2.60.40.420:FF:000045">
    <property type="entry name" value="Laccase 2"/>
    <property type="match status" value="1"/>
</dbReference>
<dbReference type="EC" id="1.10.3.2" evidence="5"/>
<keyword evidence="7" id="KW-0479">Metal-binding</keyword>
<gene>
    <name evidence="13" type="ORF">DXG03_008347</name>
</gene>
<dbReference type="GO" id="GO:0052716">
    <property type="term" value="F:hydroquinone:oxygen oxidoreductase activity"/>
    <property type="evidence" value="ECO:0007669"/>
    <property type="project" value="UniProtKB-EC"/>
</dbReference>
<dbReference type="InterPro" id="IPR008972">
    <property type="entry name" value="Cupredoxin"/>
</dbReference>
<keyword evidence="6" id="KW-0964">Secreted</keyword>
<comment type="similarity">
    <text evidence="4">Belongs to the multicopper oxidase family.</text>
</comment>
<dbReference type="InterPro" id="IPR033138">
    <property type="entry name" value="Cu_oxidase_CS"/>
</dbReference>
<dbReference type="PROSITE" id="PS00080">
    <property type="entry name" value="MULTICOPPER_OXIDASE2"/>
    <property type="match status" value="1"/>
</dbReference>
<comment type="catalytic activity">
    <reaction evidence="1">
        <text>4 hydroquinone + O2 = 4 benzosemiquinone + 2 H2O</text>
        <dbReference type="Rhea" id="RHEA:11276"/>
        <dbReference type="ChEBI" id="CHEBI:15377"/>
        <dbReference type="ChEBI" id="CHEBI:15379"/>
        <dbReference type="ChEBI" id="CHEBI:17594"/>
        <dbReference type="ChEBI" id="CHEBI:17977"/>
        <dbReference type="EC" id="1.10.3.2"/>
    </reaction>
</comment>
<keyword evidence="9" id="KW-0186">Copper</keyword>
<name>A0A9P7G943_9AGAR</name>
<dbReference type="GO" id="GO:0005507">
    <property type="term" value="F:copper ion binding"/>
    <property type="evidence" value="ECO:0007669"/>
    <property type="project" value="InterPro"/>
</dbReference>
<dbReference type="InterPro" id="IPR045087">
    <property type="entry name" value="Cu-oxidase_fam"/>
</dbReference>
<comment type="cofactor">
    <cofactor evidence="2">
        <name>Cu cation</name>
        <dbReference type="ChEBI" id="CHEBI:23378"/>
    </cofactor>
</comment>
<keyword evidence="8" id="KW-0560">Oxidoreductase</keyword>
<evidence type="ECO:0000256" key="2">
    <source>
        <dbReference type="ARBA" id="ARBA00001935"/>
    </source>
</evidence>
<keyword evidence="14" id="KW-1185">Reference proteome</keyword>
<evidence type="ECO:0000256" key="3">
    <source>
        <dbReference type="ARBA" id="ARBA00004613"/>
    </source>
</evidence>
<dbReference type="SUPFAM" id="SSF49503">
    <property type="entry name" value="Cupredoxins"/>
    <property type="match status" value="2"/>
</dbReference>
<feature type="region of interest" description="Disordered" evidence="10">
    <location>
        <begin position="288"/>
        <end position="308"/>
    </location>
</feature>
<evidence type="ECO:0000259" key="12">
    <source>
        <dbReference type="Pfam" id="PF07731"/>
    </source>
</evidence>
<feature type="domain" description="Plastocyanin-like" evidence="11">
    <location>
        <begin position="2"/>
        <end position="83"/>
    </location>
</feature>
<dbReference type="Gene3D" id="2.60.40.420">
    <property type="entry name" value="Cupredoxins - blue copper proteins"/>
    <property type="match status" value="2"/>
</dbReference>
<evidence type="ECO:0000256" key="6">
    <source>
        <dbReference type="ARBA" id="ARBA00022525"/>
    </source>
</evidence>
<evidence type="ECO:0000256" key="9">
    <source>
        <dbReference type="ARBA" id="ARBA00023008"/>
    </source>
</evidence>
<organism evidence="13 14">
    <name type="scientific">Asterophora parasitica</name>
    <dbReference type="NCBI Taxonomy" id="117018"/>
    <lineage>
        <taxon>Eukaryota</taxon>
        <taxon>Fungi</taxon>
        <taxon>Dikarya</taxon>
        <taxon>Basidiomycota</taxon>
        <taxon>Agaricomycotina</taxon>
        <taxon>Agaricomycetes</taxon>
        <taxon>Agaricomycetidae</taxon>
        <taxon>Agaricales</taxon>
        <taxon>Tricholomatineae</taxon>
        <taxon>Lyophyllaceae</taxon>
        <taxon>Asterophora</taxon>
    </lineage>
</organism>
<dbReference type="InterPro" id="IPR002355">
    <property type="entry name" value="Cu_oxidase_Cu_BS"/>
</dbReference>
<dbReference type="Proteomes" id="UP000775547">
    <property type="component" value="Unassembled WGS sequence"/>
</dbReference>
<comment type="subcellular location">
    <subcellularLocation>
        <location evidence="3">Secreted</location>
    </subcellularLocation>
</comment>
<dbReference type="PANTHER" id="PTHR11709">
    <property type="entry name" value="MULTI-COPPER OXIDASE"/>
    <property type="match status" value="1"/>
</dbReference>
<evidence type="ECO:0000313" key="13">
    <source>
        <dbReference type="EMBL" id="KAG5644448.1"/>
    </source>
</evidence>
<evidence type="ECO:0000256" key="10">
    <source>
        <dbReference type="SAM" id="MobiDB-lite"/>
    </source>
</evidence>
<dbReference type="OrthoDB" id="2121828at2759"/>
<feature type="region of interest" description="Disordered" evidence="10">
    <location>
        <begin position="192"/>
        <end position="211"/>
    </location>
</feature>
<accession>A0A9P7G943</accession>
<dbReference type="EMBL" id="JABCKV010000069">
    <property type="protein sequence ID" value="KAG5644448.1"/>
    <property type="molecule type" value="Genomic_DNA"/>
</dbReference>
<feature type="domain" description="Plastocyanin-like" evidence="12">
    <location>
        <begin position="216"/>
        <end position="282"/>
    </location>
</feature>
<proteinExistence type="inferred from homology"/>
<evidence type="ECO:0000256" key="5">
    <source>
        <dbReference type="ARBA" id="ARBA00012297"/>
    </source>
</evidence>
<evidence type="ECO:0000256" key="7">
    <source>
        <dbReference type="ARBA" id="ARBA00022723"/>
    </source>
</evidence>
<evidence type="ECO:0000256" key="1">
    <source>
        <dbReference type="ARBA" id="ARBA00000349"/>
    </source>
</evidence>
<dbReference type="InterPro" id="IPR011706">
    <property type="entry name" value="Cu-oxidase_C"/>
</dbReference>
<dbReference type="Pfam" id="PF00394">
    <property type="entry name" value="Cu-oxidase"/>
    <property type="match status" value="1"/>
</dbReference>
<dbReference type="CDD" id="cd13903">
    <property type="entry name" value="CuRO_3_Tv-LCC_like"/>
    <property type="match status" value="1"/>
</dbReference>
<reference evidence="13" key="2">
    <citation type="submission" date="2021-10" db="EMBL/GenBank/DDBJ databases">
        <title>Phylogenomics reveals ancestral predisposition of the termite-cultivated fungus Termitomyces towards a domesticated lifestyle.</title>
        <authorList>
            <person name="Auxier B."/>
            <person name="Grum-Grzhimaylo A."/>
            <person name="Cardenas M.E."/>
            <person name="Lodge J.D."/>
            <person name="Laessoe T."/>
            <person name="Pedersen O."/>
            <person name="Smith M.E."/>
            <person name="Kuyper T.W."/>
            <person name="Franco-Molano E.A."/>
            <person name="Baroni T.J."/>
            <person name="Aanen D.K."/>
        </authorList>
    </citation>
    <scope>NUCLEOTIDE SEQUENCE</scope>
    <source>
        <strain evidence="13">AP01</strain>
        <tissue evidence="13">Mycelium</tissue>
    </source>
</reference>
<dbReference type="AlphaFoldDB" id="A0A9P7G943"/>
<comment type="caution">
    <text evidence="13">The sequence shown here is derived from an EMBL/GenBank/DDBJ whole genome shotgun (WGS) entry which is preliminary data.</text>
</comment>
<dbReference type="InterPro" id="IPR001117">
    <property type="entry name" value="Cu-oxidase_2nd"/>
</dbReference>
<evidence type="ECO:0000313" key="14">
    <source>
        <dbReference type="Proteomes" id="UP000775547"/>
    </source>
</evidence>
<sequence>MSCDPNFTFWIDGHILTVIEADRENTVTHPVDELQIFAGQRYSVVVIANQPVANYWVRADPDKRGKSGFDGRRNSAILRYAGAPNAVPAPAPSNSEPPQANPRVVLKESSLYALTDLTAPGLPFVGGADVNLVLYHDVDFKELRFTMNGVSWSPPTVPVLLQILSGTQTAQGLLPQGSYYELPRNKVIELSLPGTGEEHGEPTFSPSKKKSRDDIHTFSVVRSGDSEAYNYVNPIRRDTVNTGFAGGNATIRFVTDNAGSWVLHCHIDWHPEMGLAVVFAEDVTGTPAANPVPDAWKDKYESLNADEQ</sequence>